<dbReference type="AlphaFoldDB" id="A0A7J5BML8"/>
<reference evidence="1 2" key="1">
    <citation type="submission" date="2019-09" db="EMBL/GenBank/DDBJ databases">
        <title>Phylogeny of genus Pseudoclavibacter and closely related genus.</title>
        <authorList>
            <person name="Li Y."/>
        </authorList>
    </citation>
    <scope>NUCLEOTIDE SEQUENCE [LARGE SCALE GENOMIC DNA]</scope>
    <source>
        <strain evidence="1 2">DSM 23821</strain>
    </source>
</reference>
<organism evidence="1 2">
    <name type="scientific">Pseudoclavibacter chungangensis</name>
    <dbReference type="NCBI Taxonomy" id="587635"/>
    <lineage>
        <taxon>Bacteria</taxon>
        <taxon>Bacillati</taxon>
        <taxon>Actinomycetota</taxon>
        <taxon>Actinomycetes</taxon>
        <taxon>Micrococcales</taxon>
        <taxon>Microbacteriaceae</taxon>
        <taxon>Pseudoclavibacter</taxon>
    </lineage>
</organism>
<dbReference type="EMBL" id="WBJZ01000047">
    <property type="protein sequence ID" value="KAB1651708.1"/>
    <property type="molecule type" value="Genomic_DNA"/>
</dbReference>
<name>A0A7J5BML8_9MICO</name>
<comment type="caution">
    <text evidence="1">The sequence shown here is derived from an EMBL/GenBank/DDBJ whole genome shotgun (WGS) entry which is preliminary data.</text>
</comment>
<dbReference type="RefSeq" id="WP_158042201.1">
    <property type="nucleotide sequence ID" value="NZ_JACCFV010000001.1"/>
</dbReference>
<protein>
    <submittedName>
        <fullName evidence="1">Uncharacterized protein</fullName>
    </submittedName>
</protein>
<evidence type="ECO:0000313" key="1">
    <source>
        <dbReference type="EMBL" id="KAB1651708.1"/>
    </source>
</evidence>
<accession>A0A7J5BML8</accession>
<proteinExistence type="predicted"/>
<gene>
    <name evidence="1" type="ORF">F8O01_17655</name>
</gene>
<sequence>MTESAFGDTFPPFDGTADTLVRSIVTYLVESTDTPDDTPERLERTLGMALHASAAPGRPPRYSGSVRLQPQWRGVVTFTPSNSPDPALTLQFDDAAEDESVAESPAFQLVDLESVTAAFENDGFSCTPRYGLHGTFGGAFAHRGALVVALTARPSADTAPLRRFVTHVSATWGLEHD</sequence>
<keyword evidence="2" id="KW-1185">Reference proteome</keyword>
<evidence type="ECO:0000313" key="2">
    <source>
        <dbReference type="Proteomes" id="UP000467240"/>
    </source>
</evidence>
<dbReference type="Proteomes" id="UP000467240">
    <property type="component" value="Unassembled WGS sequence"/>
</dbReference>